<reference evidence="4" key="2">
    <citation type="submission" date="2021-04" db="EMBL/GenBank/DDBJ databases">
        <authorList>
            <person name="Gilroy R."/>
        </authorList>
    </citation>
    <scope>NUCLEOTIDE SEQUENCE</scope>
    <source>
        <strain evidence="4">CHK185-1770</strain>
    </source>
</reference>
<evidence type="ECO:0000313" key="5">
    <source>
        <dbReference type="Proteomes" id="UP000826793"/>
    </source>
</evidence>
<feature type="signal peptide" evidence="2">
    <location>
        <begin position="1"/>
        <end position="28"/>
    </location>
</feature>
<organism evidence="4 5">
    <name type="scientific">Candidatus Acutalibacter pullicola</name>
    <dbReference type="NCBI Taxonomy" id="2838417"/>
    <lineage>
        <taxon>Bacteria</taxon>
        <taxon>Bacillati</taxon>
        <taxon>Bacillota</taxon>
        <taxon>Clostridia</taxon>
        <taxon>Eubacteriales</taxon>
        <taxon>Acutalibacteraceae</taxon>
        <taxon>Acutalibacter</taxon>
    </lineage>
</organism>
<dbReference type="InterPro" id="IPR002931">
    <property type="entry name" value="Transglutaminase-like"/>
</dbReference>
<dbReference type="Pfam" id="PF01841">
    <property type="entry name" value="Transglut_core"/>
    <property type="match status" value="1"/>
</dbReference>
<keyword evidence="2" id="KW-0732">Signal</keyword>
<evidence type="ECO:0000256" key="2">
    <source>
        <dbReference type="SAM" id="SignalP"/>
    </source>
</evidence>
<proteinExistence type="predicted"/>
<feature type="domain" description="SLH" evidence="3">
    <location>
        <begin position="444"/>
        <end position="503"/>
    </location>
</feature>
<protein>
    <submittedName>
        <fullName evidence="4">S-layer homology domain-containing protein</fullName>
    </submittedName>
</protein>
<dbReference type="InterPro" id="IPR038765">
    <property type="entry name" value="Papain-like_cys_pep_sf"/>
</dbReference>
<dbReference type="PANTHER" id="PTHR43308">
    <property type="entry name" value="OUTER MEMBRANE PROTEIN ALPHA-RELATED"/>
    <property type="match status" value="1"/>
</dbReference>
<feature type="domain" description="SLH" evidence="3">
    <location>
        <begin position="379"/>
        <end position="442"/>
    </location>
</feature>
<comment type="caution">
    <text evidence="4">The sequence shown here is derived from an EMBL/GenBank/DDBJ whole genome shotgun (WGS) entry which is preliminary data.</text>
</comment>
<sequence length="569" mass="63016">MKKAGKRGVSLLLVCLLGLLLPWGGVAAAAQESAGLQEEASYTWSDGETGYALLETEEGLPQDVLGESAAQAFSASQVSQEDPRFYSQLNARQKACYDALEALDISRIRTAAVRDGYHQVLVTVEETAGVTMTAANSRALYTDICAAIVALRYDHPDYLWLSKMRYGPGTRTTGGVTVSTGQVNFSFFLHYDGEEQEMWNQAGAEAQAVADAIDPAADRYTQVKAVHDQLAAQATYNEKPAEGREESLSHQAYSCLVAGDAYEPVCDGYAKAFKMVCDLLEIPCVLVVSSTHMWNNVLMDDGDWYNVDVTWDDSNDQQISYQYFLVGSQTVINGTLFCRQPDHVERNIWQETSSALNQVTFTYPVKNHEAYEYLGQDYPALRFPDVKRSDWYYGEVEMAAQMGLFHGDNQGLFHPVQNITRAEFATVLYNALGPETFVSSGEGFTDVHQGEWFADAVLWAQEAGYVDGYDDGSFRPGAFISRQEMCLILYRVWLGQTQQETGLEEAPLFPDDAEISSWAREAVYACRSLGLVQGDGTGNFRPRDNTRRCEAARVCVLFFQDSPSVPSAA</sequence>
<accession>A0A9D2MVE6</accession>
<evidence type="ECO:0000313" key="4">
    <source>
        <dbReference type="EMBL" id="HJB97513.1"/>
    </source>
</evidence>
<dbReference type="PROSITE" id="PS51272">
    <property type="entry name" value="SLH"/>
    <property type="match status" value="3"/>
</dbReference>
<evidence type="ECO:0000259" key="3">
    <source>
        <dbReference type="PROSITE" id="PS51272"/>
    </source>
</evidence>
<keyword evidence="1" id="KW-0677">Repeat</keyword>
<evidence type="ECO:0000256" key="1">
    <source>
        <dbReference type="ARBA" id="ARBA00022737"/>
    </source>
</evidence>
<feature type="chain" id="PRO_5038571563" evidence="2">
    <location>
        <begin position="29"/>
        <end position="569"/>
    </location>
</feature>
<dbReference type="EMBL" id="DWXG01000025">
    <property type="protein sequence ID" value="HJB97513.1"/>
    <property type="molecule type" value="Genomic_DNA"/>
</dbReference>
<name>A0A9D2MVE6_9FIRM</name>
<reference evidence="4" key="1">
    <citation type="journal article" date="2021" name="PeerJ">
        <title>Extensive microbial diversity within the chicken gut microbiome revealed by metagenomics and culture.</title>
        <authorList>
            <person name="Gilroy R."/>
            <person name="Ravi A."/>
            <person name="Getino M."/>
            <person name="Pursley I."/>
            <person name="Horton D.L."/>
            <person name="Alikhan N.F."/>
            <person name="Baker D."/>
            <person name="Gharbi K."/>
            <person name="Hall N."/>
            <person name="Watson M."/>
            <person name="Adriaenssens E.M."/>
            <person name="Foster-Nyarko E."/>
            <person name="Jarju S."/>
            <person name="Secka A."/>
            <person name="Antonio M."/>
            <person name="Oren A."/>
            <person name="Chaudhuri R.R."/>
            <person name="La Ragione R."/>
            <person name="Hildebrand F."/>
            <person name="Pallen M.J."/>
        </authorList>
    </citation>
    <scope>NUCLEOTIDE SEQUENCE</scope>
    <source>
        <strain evidence="4">CHK185-1770</strain>
    </source>
</reference>
<dbReference type="InterPro" id="IPR001119">
    <property type="entry name" value="SLH_dom"/>
</dbReference>
<dbReference type="Pfam" id="PF00395">
    <property type="entry name" value="SLH"/>
    <property type="match status" value="3"/>
</dbReference>
<dbReference type="Proteomes" id="UP000826793">
    <property type="component" value="Unassembled WGS sequence"/>
</dbReference>
<dbReference type="InterPro" id="IPR051465">
    <property type="entry name" value="Cell_Envelope_Struct_Comp"/>
</dbReference>
<dbReference type="SUPFAM" id="SSF54001">
    <property type="entry name" value="Cysteine proteinases"/>
    <property type="match status" value="1"/>
</dbReference>
<feature type="domain" description="SLH" evidence="3">
    <location>
        <begin position="506"/>
        <end position="569"/>
    </location>
</feature>
<dbReference type="Gene3D" id="3.10.620.30">
    <property type="match status" value="1"/>
</dbReference>
<dbReference type="AlphaFoldDB" id="A0A9D2MVE6"/>
<gene>
    <name evidence="4" type="ORF">H9710_02910</name>
</gene>